<proteinExistence type="predicted"/>
<dbReference type="Proteomes" id="UP001597510">
    <property type="component" value="Unassembled WGS sequence"/>
</dbReference>
<organism evidence="2 3">
    <name type="scientific">Emticicia soli</name>
    <dbReference type="NCBI Taxonomy" id="2027878"/>
    <lineage>
        <taxon>Bacteria</taxon>
        <taxon>Pseudomonadati</taxon>
        <taxon>Bacteroidota</taxon>
        <taxon>Cytophagia</taxon>
        <taxon>Cytophagales</taxon>
        <taxon>Leadbetterellaceae</taxon>
        <taxon>Emticicia</taxon>
    </lineage>
</organism>
<keyword evidence="1" id="KW-0472">Membrane</keyword>
<feature type="transmembrane region" description="Helical" evidence="1">
    <location>
        <begin position="354"/>
        <end position="370"/>
    </location>
</feature>
<feature type="transmembrane region" description="Helical" evidence="1">
    <location>
        <begin position="329"/>
        <end position="347"/>
    </location>
</feature>
<feature type="transmembrane region" description="Helical" evidence="1">
    <location>
        <begin position="111"/>
        <end position="128"/>
    </location>
</feature>
<keyword evidence="1" id="KW-1133">Transmembrane helix</keyword>
<feature type="transmembrane region" description="Helical" evidence="1">
    <location>
        <begin position="229"/>
        <end position="248"/>
    </location>
</feature>
<feature type="transmembrane region" description="Helical" evidence="1">
    <location>
        <begin position="140"/>
        <end position="160"/>
    </location>
</feature>
<evidence type="ECO:0008006" key="4">
    <source>
        <dbReference type="Google" id="ProtNLM"/>
    </source>
</evidence>
<accession>A0ABW5J1F1</accession>
<protein>
    <recommendedName>
        <fullName evidence="4">Glycosyltransferase RgtA/B/C/D-like domain-containing protein</fullName>
    </recommendedName>
</protein>
<sequence>MTYLENIYQSFESKITLFLNAGNWRWRVVMVSIGLMLLSFFNNITPLEDFKFYYQEVIEKKDEFFLYRITKERAADLTGHHVYEEPASNNRVFRLTLPVIVKVLRIRHVSIFIYGLQLLLGVLFYFMLTKFLFDLLKDKIAVFMASIALACIYFGTSFFIENCGYGDFYAFFFLFLGMYFRNPFIIFASIFAATWCDERAAVASGLVFLWWWVSPTLKNDKKLSFIPSWQMIATALGVVAYGALRLYLMKYAGMKATYKEGEFTQMILDSWPSYGFKFVWVIEGFWLLMFTAFLVLYSSKDYLKLLAVAGGTLVMVFLGMTTYDSTRSASYVFPMFFLGFMVVRTKLTDRQLRILLAIVALLCFLHPLATKTRGVGYFLM</sequence>
<dbReference type="RefSeq" id="WP_340238445.1">
    <property type="nucleotide sequence ID" value="NZ_JBBEWC010000009.1"/>
</dbReference>
<dbReference type="EMBL" id="JBHULC010000001">
    <property type="protein sequence ID" value="MFD2519465.1"/>
    <property type="molecule type" value="Genomic_DNA"/>
</dbReference>
<feature type="transmembrane region" description="Helical" evidence="1">
    <location>
        <begin position="24"/>
        <end position="44"/>
    </location>
</feature>
<evidence type="ECO:0000313" key="2">
    <source>
        <dbReference type="EMBL" id="MFD2519465.1"/>
    </source>
</evidence>
<feature type="transmembrane region" description="Helical" evidence="1">
    <location>
        <begin position="278"/>
        <end position="298"/>
    </location>
</feature>
<feature type="transmembrane region" description="Helical" evidence="1">
    <location>
        <begin position="305"/>
        <end position="323"/>
    </location>
</feature>
<gene>
    <name evidence="2" type="ORF">ACFSR2_01115</name>
</gene>
<keyword evidence="3" id="KW-1185">Reference proteome</keyword>
<evidence type="ECO:0000256" key="1">
    <source>
        <dbReference type="SAM" id="Phobius"/>
    </source>
</evidence>
<keyword evidence="1" id="KW-0812">Transmembrane</keyword>
<name>A0ABW5J1F1_9BACT</name>
<reference evidence="3" key="1">
    <citation type="journal article" date="2019" name="Int. J. Syst. Evol. Microbiol.">
        <title>The Global Catalogue of Microorganisms (GCM) 10K type strain sequencing project: providing services to taxonomists for standard genome sequencing and annotation.</title>
        <authorList>
            <consortium name="The Broad Institute Genomics Platform"/>
            <consortium name="The Broad Institute Genome Sequencing Center for Infectious Disease"/>
            <person name="Wu L."/>
            <person name="Ma J."/>
        </authorList>
    </citation>
    <scope>NUCLEOTIDE SEQUENCE [LARGE SCALE GENOMIC DNA]</scope>
    <source>
        <strain evidence="3">KCTC 52344</strain>
    </source>
</reference>
<feature type="transmembrane region" description="Helical" evidence="1">
    <location>
        <begin position="172"/>
        <end position="194"/>
    </location>
</feature>
<comment type="caution">
    <text evidence="2">The sequence shown here is derived from an EMBL/GenBank/DDBJ whole genome shotgun (WGS) entry which is preliminary data.</text>
</comment>
<evidence type="ECO:0000313" key="3">
    <source>
        <dbReference type="Proteomes" id="UP001597510"/>
    </source>
</evidence>